<accession>A0A507AWQ2</accession>
<keyword evidence="7" id="KW-1185">Reference proteome</keyword>
<evidence type="ECO:0008006" key="8">
    <source>
        <dbReference type="Google" id="ProtNLM"/>
    </source>
</evidence>
<evidence type="ECO:0000313" key="7">
    <source>
        <dbReference type="Proteomes" id="UP000319257"/>
    </source>
</evidence>
<dbReference type="RefSeq" id="XP_030993864.1">
    <property type="nucleotide sequence ID" value="XM_031141739.1"/>
</dbReference>
<dbReference type="EMBL" id="SKBQ01000042">
    <property type="protein sequence ID" value="TPX12153.1"/>
    <property type="molecule type" value="Genomic_DNA"/>
</dbReference>
<dbReference type="Gene3D" id="4.10.240.10">
    <property type="entry name" value="Zn(2)-C6 fungal-type DNA-binding domain"/>
    <property type="match status" value="1"/>
</dbReference>
<dbReference type="InterPro" id="IPR036864">
    <property type="entry name" value="Zn2-C6_fun-type_DNA-bd_sf"/>
</dbReference>
<feature type="domain" description="Xylanolytic transcriptional activator regulatory" evidence="5">
    <location>
        <begin position="305"/>
        <end position="382"/>
    </location>
</feature>
<dbReference type="CDD" id="cd00067">
    <property type="entry name" value="GAL4"/>
    <property type="match status" value="1"/>
</dbReference>
<keyword evidence="1" id="KW-0479">Metal-binding</keyword>
<dbReference type="SMART" id="SM00066">
    <property type="entry name" value="GAL4"/>
    <property type="match status" value="1"/>
</dbReference>
<dbReference type="Pfam" id="PF00172">
    <property type="entry name" value="Zn_clus"/>
    <property type="match status" value="1"/>
</dbReference>
<dbReference type="GeneID" id="41974486"/>
<gene>
    <name evidence="6" type="ORF">E0L32_007039</name>
</gene>
<dbReference type="OrthoDB" id="2283488at2759"/>
<feature type="compositionally biased region" description="Basic residues" evidence="3">
    <location>
        <begin position="44"/>
        <end position="59"/>
    </location>
</feature>
<dbReference type="GO" id="GO:0008270">
    <property type="term" value="F:zinc ion binding"/>
    <property type="evidence" value="ECO:0007669"/>
    <property type="project" value="InterPro"/>
</dbReference>
<dbReference type="InterPro" id="IPR050797">
    <property type="entry name" value="Carb_Metab_Trans_Reg"/>
</dbReference>
<evidence type="ECO:0000259" key="4">
    <source>
        <dbReference type="SMART" id="SM00066"/>
    </source>
</evidence>
<feature type="region of interest" description="Disordered" evidence="3">
    <location>
        <begin position="44"/>
        <end position="86"/>
    </location>
</feature>
<dbReference type="AlphaFoldDB" id="A0A507AWQ2"/>
<dbReference type="InParanoid" id="A0A507AWQ2"/>
<dbReference type="Pfam" id="PF04082">
    <property type="entry name" value="Fungal_trans"/>
    <property type="match status" value="1"/>
</dbReference>
<dbReference type="InterPro" id="IPR001138">
    <property type="entry name" value="Zn2Cys6_DnaBD"/>
</dbReference>
<proteinExistence type="predicted"/>
<feature type="domain" description="Zn(2)-C6 fungal-type" evidence="4">
    <location>
        <begin position="1"/>
        <end position="49"/>
    </location>
</feature>
<evidence type="ECO:0000256" key="3">
    <source>
        <dbReference type="SAM" id="MobiDB-lite"/>
    </source>
</evidence>
<keyword evidence="2" id="KW-0539">Nucleus</keyword>
<evidence type="ECO:0000256" key="1">
    <source>
        <dbReference type="ARBA" id="ARBA00022723"/>
    </source>
</evidence>
<name>A0A507AWQ2_9PEZI</name>
<dbReference type="SUPFAM" id="SSF57701">
    <property type="entry name" value="Zn2/Cys6 DNA-binding domain"/>
    <property type="match status" value="1"/>
</dbReference>
<sequence length="609" mass="67525">MANRACDSCKRRKIKRLPPQCDGSPTECSNCRISNLTCSYSILPKKRGPKPNSVRRRRAKDVVDSSSSSPRTIQTSPAHNPGVSVEETKLPVGEWSSFDIHPPSLRSPCFSNPTPSSDSVNTPGYLPSTNVLGIATWPNSHIPDARDAAGDIYSSLVAAICAAVPNKSPRQLVDDCISRHLQFTFPVAPIYHEPTVRRNAARFFSGSAFAAPNSMNPFAADITPKEHLASLRAFTHITGLCASTANSPENLAAIPASVATSFLRASRACLKLYEDYDIEHPNYYSIIIHIYHSAALHGSGRTMHSWHELGQAIIIAQSMRLHDERSRARYAANPLEAQLLRFIYWSLYMINRSAAVLNNRPILLRHSISDLPPEIPFLVPDRIPLLDPTSVYSAPPFEERVLHGADLCRRIWTTAADLIEGIQACAVQNRDERARAVALTDLMCTYVAFTSILDDLPTWLQSPDSILTDGATDTAIALYQRGSFWRLRVDAVVTFHCLRMVLLKRCAENGLVTILGLSDEPLMIAMRTAEIARDCLDVVDSIPFEYLQTNGEPLMEKLRQIGSALLELSQKTEFEMIKTRAKAYLVRLLNILARLGSRAVDELNIDPTE</sequence>
<comment type="caution">
    <text evidence="6">The sequence shown here is derived from an EMBL/GenBank/DDBJ whole genome shotgun (WGS) entry which is preliminary data.</text>
</comment>
<dbReference type="GO" id="GO:0003677">
    <property type="term" value="F:DNA binding"/>
    <property type="evidence" value="ECO:0007669"/>
    <property type="project" value="InterPro"/>
</dbReference>
<dbReference type="GO" id="GO:0000981">
    <property type="term" value="F:DNA-binding transcription factor activity, RNA polymerase II-specific"/>
    <property type="evidence" value="ECO:0007669"/>
    <property type="project" value="InterPro"/>
</dbReference>
<dbReference type="InterPro" id="IPR007219">
    <property type="entry name" value="XnlR_reg_dom"/>
</dbReference>
<dbReference type="STRING" id="1093900.A0A507AWQ2"/>
<reference evidence="6 7" key="1">
    <citation type="submission" date="2019-06" db="EMBL/GenBank/DDBJ databases">
        <title>Draft genome sequence of the filamentous fungus Phialemoniopsis curvata isolated from diesel fuel.</title>
        <authorList>
            <person name="Varaljay V.A."/>
            <person name="Lyon W.J."/>
            <person name="Crouch A.L."/>
            <person name="Drake C.E."/>
            <person name="Hollomon J.M."/>
            <person name="Nadeau L.J."/>
            <person name="Nunn H.S."/>
            <person name="Stevenson B.S."/>
            <person name="Bojanowski C.L."/>
            <person name="Crookes-Goodson W.J."/>
        </authorList>
    </citation>
    <scope>NUCLEOTIDE SEQUENCE [LARGE SCALE GENOMIC DNA]</scope>
    <source>
        <strain evidence="6 7">D216</strain>
    </source>
</reference>
<dbReference type="SMART" id="SM00906">
    <property type="entry name" value="Fungal_trans"/>
    <property type="match status" value="1"/>
</dbReference>
<evidence type="ECO:0000259" key="5">
    <source>
        <dbReference type="SMART" id="SM00906"/>
    </source>
</evidence>
<dbReference type="CDD" id="cd12148">
    <property type="entry name" value="fungal_TF_MHR"/>
    <property type="match status" value="1"/>
</dbReference>
<evidence type="ECO:0000256" key="2">
    <source>
        <dbReference type="ARBA" id="ARBA00023242"/>
    </source>
</evidence>
<dbReference type="PANTHER" id="PTHR31668">
    <property type="entry name" value="GLUCOSE TRANSPORT TRANSCRIPTION REGULATOR RGT1-RELATED-RELATED"/>
    <property type="match status" value="1"/>
</dbReference>
<organism evidence="6 7">
    <name type="scientific">Thyridium curvatum</name>
    <dbReference type="NCBI Taxonomy" id="1093900"/>
    <lineage>
        <taxon>Eukaryota</taxon>
        <taxon>Fungi</taxon>
        <taxon>Dikarya</taxon>
        <taxon>Ascomycota</taxon>
        <taxon>Pezizomycotina</taxon>
        <taxon>Sordariomycetes</taxon>
        <taxon>Sordariomycetidae</taxon>
        <taxon>Thyridiales</taxon>
        <taxon>Thyridiaceae</taxon>
        <taxon>Thyridium</taxon>
    </lineage>
</organism>
<protein>
    <recommendedName>
        <fullName evidence="8">Zn(2)-C6 fungal-type domain-containing protein</fullName>
    </recommendedName>
</protein>
<evidence type="ECO:0000313" key="6">
    <source>
        <dbReference type="EMBL" id="TPX12153.1"/>
    </source>
</evidence>
<dbReference type="Proteomes" id="UP000319257">
    <property type="component" value="Unassembled WGS sequence"/>
</dbReference>
<dbReference type="GO" id="GO:0006351">
    <property type="term" value="P:DNA-templated transcription"/>
    <property type="evidence" value="ECO:0007669"/>
    <property type="project" value="InterPro"/>
</dbReference>